<dbReference type="InterPro" id="IPR013784">
    <property type="entry name" value="Carb-bd-like_fold"/>
</dbReference>
<protein>
    <submittedName>
        <fullName evidence="2">T9SS type A sorting domain-containing protein</fullName>
    </submittedName>
</protein>
<feature type="domain" description="FlgD/Vpr Ig-like" evidence="1">
    <location>
        <begin position="72"/>
        <end position="133"/>
    </location>
</feature>
<evidence type="ECO:0000313" key="2">
    <source>
        <dbReference type="EMBL" id="MCA9729263.1"/>
    </source>
</evidence>
<evidence type="ECO:0000313" key="3">
    <source>
        <dbReference type="Proteomes" id="UP000697710"/>
    </source>
</evidence>
<dbReference type="Proteomes" id="UP000697710">
    <property type="component" value="Unassembled WGS sequence"/>
</dbReference>
<dbReference type="InterPro" id="IPR025965">
    <property type="entry name" value="FlgD/Vpr_Ig-like"/>
</dbReference>
<gene>
    <name evidence="2" type="ORF">KC729_16365</name>
</gene>
<dbReference type="SUPFAM" id="SSF49452">
    <property type="entry name" value="Starch-binding domain-like"/>
    <property type="match status" value="1"/>
</dbReference>
<dbReference type="Gene3D" id="2.60.40.1120">
    <property type="entry name" value="Carboxypeptidase-like, regulatory domain"/>
    <property type="match status" value="1"/>
</dbReference>
<dbReference type="EMBL" id="JAGQHR010000627">
    <property type="protein sequence ID" value="MCA9729263.1"/>
    <property type="molecule type" value="Genomic_DNA"/>
</dbReference>
<proteinExistence type="predicted"/>
<evidence type="ECO:0000259" key="1">
    <source>
        <dbReference type="Pfam" id="PF13860"/>
    </source>
</evidence>
<dbReference type="Pfam" id="PF13860">
    <property type="entry name" value="FlgD_ig"/>
    <property type="match status" value="1"/>
</dbReference>
<dbReference type="InterPro" id="IPR026444">
    <property type="entry name" value="Secre_tail"/>
</dbReference>
<accession>A0A956M1I7</accession>
<comment type="caution">
    <text evidence="2">The sequence shown here is derived from an EMBL/GenBank/DDBJ whole genome shotgun (WGS) entry which is preliminary data.</text>
</comment>
<dbReference type="Gene3D" id="2.60.40.4070">
    <property type="match status" value="1"/>
</dbReference>
<dbReference type="GO" id="GO:0030246">
    <property type="term" value="F:carbohydrate binding"/>
    <property type="evidence" value="ECO:0007669"/>
    <property type="project" value="InterPro"/>
</dbReference>
<dbReference type="NCBIfam" id="TIGR04183">
    <property type="entry name" value="Por_Secre_tail"/>
    <property type="match status" value="1"/>
</dbReference>
<name>A0A956M1I7_UNCEI</name>
<dbReference type="AlphaFoldDB" id="A0A956M1I7"/>
<organism evidence="2 3">
    <name type="scientific">Eiseniibacteriota bacterium</name>
    <dbReference type="NCBI Taxonomy" id="2212470"/>
    <lineage>
        <taxon>Bacteria</taxon>
        <taxon>Candidatus Eiseniibacteriota</taxon>
    </lineage>
</organism>
<reference evidence="2" key="1">
    <citation type="submission" date="2020-04" db="EMBL/GenBank/DDBJ databases">
        <authorList>
            <person name="Zhang T."/>
        </authorList>
    </citation>
    <scope>NUCLEOTIDE SEQUENCE</scope>
    <source>
        <strain evidence="2">HKST-UBA01</strain>
    </source>
</reference>
<feature type="non-terminal residue" evidence="2">
    <location>
        <position position="1"/>
    </location>
</feature>
<sequence>PLSTRTDQEGAFELPAVPVGHYVLEVEMEDFTGNPTEIDVTTEDSPPVSLEVVPQFATEQLRAMPNPFREETSLTYRLAGSSHVSVAIFDTAGRQVRKLVDDDRNVGTHTLRWDGRDDDGRRLPQGIYYQRFAADGKERIQRLVVLR</sequence>
<reference evidence="2" key="2">
    <citation type="journal article" date="2021" name="Microbiome">
        <title>Successional dynamics and alternative stable states in a saline activated sludge microbial community over 9 years.</title>
        <authorList>
            <person name="Wang Y."/>
            <person name="Ye J."/>
            <person name="Ju F."/>
            <person name="Liu L."/>
            <person name="Boyd J.A."/>
            <person name="Deng Y."/>
            <person name="Parks D.H."/>
            <person name="Jiang X."/>
            <person name="Yin X."/>
            <person name="Woodcroft B.J."/>
            <person name="Tyson G.W."/>
            <person name="Hugenholtz P."/>
            <person name="Polz M.F."/>
            <person name="Zhang T."/>
        </authorList>
    </citation>
    <scope>NUCLEOTIDE SEQUENCE</scope>
    <source>
        <strain evidence="2">HKST-UBA01</strain>
    </source>
</reference>